<feature type="repeat" description="RCC1" evidence="6">
    <location>
        <begin position="473"/>
        <end position="524"/>
    </location>
</feature>
<reference evidence="8" key="1">
    <citation type="submission" date="2020-11" db="EMBL/GenBank/DDBJ databases">
        <authorList>
            <person name="Tran Van P."/>
        </authorList>
    </citation>
    <scope>NUCLEOTIDE SEQUENCE</scope>
</reference>
<dbReference type="Gene3D" id="2.130.10.30">
    <property type="entry name" value="Regulator of chromosome condensation 1/beta-lactamase-inhibitor protein II"/>
    <property type="match status" value="1"/>
</dbReference>
<dbReference type="EMBL" id="OC854705">
    <property type="protein sequence ID" value="CAD7620108.1"/>
    <property type="molecule type" value="Genomic_DNA"/>
</dbReference>
<sequence>MSINYSNNISGYLKTNIEEAKSIREVENLQKLDSVFVVKYHDSWIEGKHLYIQMEYCPQTLRDILKDKLQVFVRQTTEPMIIYEYFILCEIFRELLQCIEYIHGLDPPIIHRDIKPENILILYNEINKTFIKLGDFGLAIAHERQSQSHTRGAGTPKYMAPEVFDNRKYDIKADIYSLGGIGHEMFEINPVGKEKYISTIFSAKFNRLEDILRSMTEYTTRKRPTSAEVLNDYNQWSIDTMTKENKSMREVESLQKLNSVFVIKYYDSWTEGKHLYIQMDYCSITLRTVLKQKKQVFVRQSSEPMIIYEYFILCEIFRELLQCIEYLHGLDPPVIHRDIKPENILVSYNETTNTFLKLGDFGLAVEHERQSQSHTRGAGTPQYMAPVDHLNTRYDIKTDIYSVGGLVHDMFEIEEFDKHKYISTTFSAQFNRLEDIIGSMTDYSADKRSTSAELFHVFNDINGYNVLFVTNDDMVYGMGSNYYGSLGLGHNRAVNTPHIIPELCQQNIQQFICGMDFVLSINDNNCIHGWGSNDREQLARSLTKDYLKPNIISLPNNPVIRDISCGFYHSLVVTGDDCVYGWGFNRYGQMGCGEQHSKSIEHNKYDNNIINEMNKLSNICTKNVVQYISTWFEDNRYYIRMELCSHSLRTVLSLKGPAFGRRSAEEAMNSSEFFISCQIFAELLKCVQHLHDLSPAVIHRNLKPENVLIGGKAGNFHVFKSLSDNRNPEYLSPEETDGQTVDYKTDVYSAAKIAQNIFDIQLTPKL</sequence>
<keyword evidence="4" id="KW-0067">ATP-binding</keyword>
<dbReference type="GO" id="GO:0005737">
    <property type="term" value="C:cytoplasm"/>
    <property type="evidence" value="ECO:0007669"/>
    <property type="project" value="TreeGrafter"/>
</dbReference>
<dbReference type="InterPro" id="IPR000719">
    <property type="entry name" value="Prot_kinase_dom"/>
</dbReference>
<dbReference type="InterPro" id="IPR050339">
    <property type="entry name" value="CC_SR_Kinase"/>
</dbReference>
<feature type="domain" description="Protein kinase" evidence="7">
    <location>
        <begin position="557"/>
        <end position="766"/>
    </location>
</feature>
<dbReference type="EMBL" id="CAJPIZ010000130">
    <property type="protein sequence ID" value="CAG2100538.1"/>
    <property type="molecule type" value="Genomic_DNA"/>
</dbReference>
<proteinExistence type="inferred from homology"/>
<evidence type="ECO:0000256" key="1">
    <source>
        <dbReference type="ARBA" id="ARBA00022679"/>
    </source>
</evidence>
<evidence type="ECO:0000313" key="8">
    <source>
        <dbReference type="EMBL" id="CAD7620108.1"/>
    </source>
</evidence>
<dbReference type="SMART" id="SM00220">
    <property type="entry name" value="S_TKc"/>
    <property type="match status" value="2"/>
</dbReference>
<feature type="domain" description="Protein kinase" evidence="7">
    <location>
        <begin position="1"/>
        <end position="237"/>
    </location>
</feature>
<dbReference type="PANTHER" id="PTHR11042">
    <property type="entry name" value="EUKARYOTIC TRANSLATION INITIATION FACTOR 2-ALPHA KINASE EIF2-ALPHA KINASE -RELATED"/>
    <property type="match status" value="1"/>
</dbReference>
<dbReference type="InterPro" id="IPR000408">
    <property type="entry name" value="Reg_chr_condens"/>
</dbReference>
<evidence type="ECO:0000313" key="9">
    <source>
        <dbReference type="Proteomes" id="UP000759131"/>
    </source>
</evidence>
<gene>
    <name evidence="8" type="ORF">OSB1V03_LOCUS604</name>
</gene>
<name>A0A7R9KC19_9ACAR</name>
<dbReference type="Pfam" id="PF00069">
    <property type="entry name" value="Pkinase"/>
    <property type="match status" value="3"/>
</dbReference>
<comment type="similarity">
    <text evidence="5">Belongs to the protein kinase superfamily. Ser/Thr protein kinase family. GCN2 subfamily.</text>
</comment>
<protein>
    <recommendedName>
        <fullName evidence="7">Protein kinase domain-containing protein</fullName>
    </recommendedName>
</protein>
<evidence type="ECO:0000256" key="4">
    <source>
        <dbReference type="ARBA" id="ARBA00022840"/>
    </source>
</evidence>
<feature type="domain" description="Protein kinase" evidence="7">
    <location>
        <begin position="227"/>
        <end position="459"/>
    </location>
</feature>
<dbReference type="OrthoDB" id="4062651at2759"/>
<dbReference type="PROSITE" id="PS00626">
    <property type="entry name" value="RCC1_2"/>
    <property type="match status" value="1"/>
</dbReference>
<dbReference type="PROSITE" id="PS00108">
    <property type="entry name" value="PROTEIN_KINASE_ST"/>
    <property type="match status" value="2"/>
</dbReference>
<keyword evidence="3" id="KW-0418">Kinase</keyword>
<dbReference type="Gene3D" id="3.30.200.20">
    <property type="entry name" value="Phosphorylase Kinase, domain 1"/>
    <property type="match status" value="1"/>
</dbReference>
<evidence type="ECO:0000259" key="7">
    <source>
        <dbReference type="PROSITE" id="PS50011"/>
    </source>
</evidence>
<dbReference type="InterPro" id="IPR011009">
    <property type="entry name" value="Kinase-like_dom_sf"/>
</dbReference>
<keyword evidence="2" id="KW-0547">Nucleotide-binding</keyword>
<keyword evidence="9" id="KW-1185">Reference proteome</keyword>
<dbReference type="Pfam" id="PF13540">
    <property type="entry name" value="RCC1_2"/>
    <property type="match status" value="1"/>
</dbReference>
<dbReference type="Gene3D" id="1.10.510.10">
    <property type="entry name" value="Transferase(Phosphotransferase) domain 1"/>
    <property type="match status" value="3"/>
</dbReference>
<dbReference type="CDD" id="cd00180">
    <property type="entry name" value="PKc"/>
    <property type="match status" value="1"/>
</dbReference>
<dbReference type="AlphaFoldDB" id="A0A7R9KC19"/>
<dbReference type="PROSITE" id="PS50011">
    <property type="entry name" value="PROTEIN_KINASE_DOM"/>
    <property type="match status" value="3"/>
</dbReference>
<evidence type="ECO:0000256" key="3">
    <source>
        <dbReference type="ARBA" id="ARBA00022777"/>
    </source>
</evidence>
<dbReference type="GO" id="GO:0005634">
    <property type="term" value="C:nucleus"/>
    <property type="evidence" value="ECO:0007669"/>
    <property type="project" value="TreeGrafter"/>
</dbReference>
<dbReference type="SUPFAM" id="SSF56112">
    <property type="entry name" value="Protein kinase-like (PK-like)"/>
    <property type="match status" value="3"/>
</dbReference>
<keyword evidence="1" id="KW-0808">Transferase</keyword>
<evidence type="ECO:0000256" key="6">
    <source>
        <dbReference type="PROSITE-ProRule" id="PRU00235"/>
    </source>
</evidence>
<dbReference type="Proteomes" id="UP000759131">
    <property type="component" value="Unassembled WGS sequence"/>
</dbReference>
<dbReference type="GO" id="GO:0004672">
    <property type="term" value="F:protein kinase activity"/>
    <property type="evidence" value="ECO:0007669"/>
    <property type="project" value="InterPro"/>
</dbReference>
<evidence type="ECO:0000256" key="5">
    <source>
        <dbReference type="ARBA" id="ARBA00037982"/>
    </source>
</evidence>
<dbReference type="InterPro" id="IPR009091">
    <property type="entry name" value="RCC1/BLIP-II"/>
</dbReference>
<dbReference type="PROSITE" id="PS50012">
    <property type="entry name" value="RCC1_3"/>
    <property type="match status" value="2"/>
</dbReference>
<evidence type="ECO:0000256" key="2">
    <source>
        <dbReference type="ARBA" id="ARBA00022741"/>
    </source>
</evidence>
<dbReference type="GO" id="GO:0005524">
    <property type="term" value="F:ATP binding"/>
    <property type="evidence" value="ECO:0007669"/>
    <property type="project" value="UniProtKB-KW"/>
</dbReference>
<dbReference type="Pfam" id="PF00415">
    <property type="entry name" value="RCC1"/>
    <property type="match status" value="1"/>
</dbReference>
<accession>A0A7R9KC19</accession>
<dbReference type="InterPro" id="IPR008271">
    <property type="entry name" value="Ser/Thr_kinase_AS"/>
</dbReference>
<organism evidence="8">
    <name type="scientific">Medioppia subpectinata</name>
    <dbReference type="NCBI Taxonomy" id="1979941"/>
    <lineage>
        <taxon>Eukaryota</taxon>
        <taxon>Metazoa</taxon>
        <taxon>Ecdysozoa</taxon>
        <taxon>Arthropoda</taxon>
        <taxon>Chelicerata</taxon>
        <taxon>Arachnida</taxon>
        <taxon>Acari</taxon>
        <taxon>Acariformes</taxon>
        <taxon>Sarcoptiformes</taxon>
        <taxon>Oribatida</taxon>
        <taxon>Brachypylina</taxon>
        <taxon>Oppioidea</taxon>
        <taxon>Oppiidae</taxon>
        <taxon>Medioppia</taxon>
    </lineage>
</organism>
<dbReference type="SUPFAM" id="SSF50985">
    <property type="entry name" value="RCC1/BLIP-II"/>
    <property type="match status" value="1"/>
</dbReference>
<feature type="repeat" description="RCC1" evidence="6">
    <location>
        <begin position="525"/>
        <end position="576"/>
    </location>
</feature>